<evidence type="ECO:0000313" key="12">
    <source>
        <dbReference type="EMBL" id="OHT03254.1"/>
    </source>
</evidence>
<evidence type="ECO:0000256" key="2">
    <source>
        <dbReference type="ARBA" id="ARBA00004555"/>
    </source>
</evidence>
<dbReference type="InterPro" id="IPR008153">
    <property type="entry name" value="GAE_dom"/>
</dbReference>
<dbReference type="InterPro" id="IPR017107">
    <property type="entry name" value="AP1_complex_gsu"/>
</dbReference>
<dbReference type="SUPFAM" id="SSF48371">
    <property type="entry name" value="ARM repeat"/>
    <property type="match status" value="1"/>
</dbReference>
<feature type="compositionally biased region" description="Low complexity" evidence="10">
    <location>
        <begin position="621"/>
        <end position="635"/>
    </location>
</feature>
<dbReference type="AlphaFoldDB" id="A0A1J4K0I6"/>
<dbReference type="PIRSF" id="PIRSF037094">
    <property type="entry name" value="AP1_complex_gamma"/>
    <property type="match status" value="1"/>
</dbReference>
<feature type="region of interest" description="Disordered" evidence="10">
    <location>
        <begin position="595"/>
        <end position="635"/>
    </location>
</feature>
<dbReference type="EMBL" id="MLAK01000834">
    <property type="protein sequence ID" value="OHT03254.1"/>
    <property type="molecule type" value="Genomic_DNA"/>
</dbReference>
<evidence type="ECO:0000259" key="11">
    <source>
        <dbReference type="PROSITE" id="PS50180"/>
    </source>
</evidence>
<evidence type="ECO:0000313" key="13">
    <source>
        <dbReference type="Proteomes" id="UP000179807"/>
    </source>
</evidence>
<evidence type="ECO:0000256" key="3">
    <source>
        <dbReference type="ARBA" id="ARBA00006613"/>
    </source>
</evidence>
<dbReference type="PROSITE" id="PS50180">
    <property type="entry name" value="GAE"/>
    <property type="match status" value="1"/>
</dbReference>
<evidence type="ECO:0000256" key="7">
    <source>
        <dbReference type="ARBA" id="ARBA00023136"/>
    </source>
</evidence>
<dbReference type="VEuPathDB" id="TrichDB:TRFO_29388"/>
<dbReference type="Gene3D" id="1.25.10.10">
    <property type="entry name" value="Leucine-rich Repeat Variant"/>
    <property type="match status" value="1"/>
</dbReference>
<dbReference type="InterPro" id="IPR013041">
    <property type="entry name" value="Clathrin_app_Ig-like_sf"/>
</dbReference>
<keyword evidence="8 9" id="KW-0968">Cytoplasmic vesicle</keyword>
<accession>A0A1J4K0I6</accession>
<feature type="region of interest" description="Disordered" evidence="10">
    <location>
        <begin position="1"/>
        <end position="22"/>
    </location>
</feature>
<dbReference type="OrthoDB" id="28053at2759"/>
<protein>
    <recommendedName>
        <fullName evidence="9">AP-1 complex subunit gamma</fullName>
    </recommendedName>
</protein>
<sequence>MKTSYEEFVHSVEDSTSLEKKAEKRGEELAKIRNQMKSPDAQGRPRLVAKLIYLEMEGENTGFGQMEIISLMANPNYSSKMVGYVGASVLTDSNSDTALLMTQTVVKDIENKSDQNIKCLGLAAVANIGGSDLISAAIPAITKELDSKYPKVIRYAASAALRAVRENIEYFENFKKYVPKLLNYSDHSIMLTGINLAIEMLKTVPSLPQQWKTFTRPFIDLLRDLKHSPPTKETEFHLFNDPFLQCQSLKALGLIGQKSDELDSLLQEIITDLDCHSNTARSILLEAAETVKKAGKSQSLKTLAINQIGRLLELKNSAVIYSALSAFSRLLLSNDIIDRTSSDSTAMQRYRLQIVKCLDHKDLSIRRRSLDVISAIINEQNVTKLVPEIIRYMKLVDTDFRSEIVPKIYQCVQRFSPDPAWNIDSTLHIIIDNSNFIGNDIISNFCNLLSKNIDLRSAALESLENVLTFYADNQPLIQIAAFCIGEYETRKVDVITNLLKVVVQPKQKSRTTCYILTALAKLATRFGGDMRTDVVKCLKKFSNDNRLDVQQRAGEMLRILNNPEYSMFLLPMNDEIDEQHEQHSTQKVQQQGIPDNFLDQSTTNNKSNNLIDLLDDEEPQNYRNRNQSRNQNNSYTFNVPKDAKLAIEQSDFVVFFEVQKNPQDLRQVAIRASFFNKTNIPLTKFNATFGVPDGWHLNAQAMSDTNLAPNGGTSINQILLLLNRGKSPLAMRAQINYMFRSQPISEKCQVNDGIFE</sequence>
<name>A0A1J4K0I6_9EUKA</name>
<dbReference type="PANTHER" id="PTHR22780">
    <property type="entry name" value="ADAPTIN, ALPHA/GAMMA/EPSILON"/>
    <property type="match status" value="1"/>
</dbReference>
<evidence type="ECO:0000256" key="5">
    <source>
        <dbReference type="ARBA" id="ARBA00022927"/>
    </source>
</evidence>
<comment type="caution">
    <text evidence="12">The sequence shown here is derived from an EMBL/GenBank/DDBJ whole genome shotgun (WGS) entry which is preliminary data.</text>
</comment>
<reference evidence="12" key="1">
    <citation type="submission" date="2016-10" db="EMBL/GenBank/DDBJ databases">
        <authorList>
            <person name="Benchimol M."/>
            <person name="Almeida L.G."/>
            <person name="Vasconcelos A.T."/>
            <person name="Perreira-Neves A."/>
            <person name="Rosa I.A."/>
            <person name="Tasca T."/>
            <person name="Bogo M.R."/>
            <person name="de Souza W."/>
        </authorList>
    </citation>
    <scope>NUCLEOTIDE SEQUENCE [LARGE SCALE GENOMIC DNA]</scope>
    <source>
        <strain evidence="12">K</strain>
    </source>
</reference>
<dbReference type="InterPro" id="IPR011989">
    <property type="entry name" value="ARM-like"/>
</dbReference>
<evidence type="ECO:0000256" key="4">
    <source>
        <dbReference type="ARBA" id="ARBA00022448"/>
    </source>
</evidence>
<dbReference type="RefSeq" id="XP_068356390.1">
    <property type="nucleotide sequence ID" value="XM_068506759.1"/>
</dbReference>
<keyword evidence="7 9" id="KW-0472">Membrane</keyword>
<keyword evidence="13" id="KW-1185">Reference proteome</keyword>
<evidence type="ECO:0000256" key="6">
    <source>
        <dbReference type="ARBA" id="ARBA00023034"/>
    </source>
</evidence>
<proteinExistence type="inferred from homology"/>
<dbReference type="GO" id="GO:0016192">
    <property type="term" value="P:vesicle-mediated transport"/>
    <property type="evidence" value="ECO:0007669"/>
    <property type="project" value="InterPro"/>
</dbReference>
<dbReference type="InterPro" id="IPR050840">
    <property type="entry name" value="Adaptor_Complx_Large_Subunit"/>
</dbReference>
<evidence type="ECO:0000256" key="10">
    <source>
        <dbReference type="SAM" id="MobiDB-lite"/>
    </source>
</evidence>
<evidence type="ECO:0000256" key="9">
    <source>
        <dbReference type="PIRNR" id="PIRNR037094"/>
    </source>
</evidence>
<keyword evidence="6 9" id="KW-0333">Golgi apparatus</keyword>
<dbReference type="GeneID" id="94841463"/>
<feature type="domain" description="GAE" evidence="11">
    <location>
        <begin position="639"/>
        <end position="754"/>
    </location>
</feature>
<evidence type="ECO:0000256" key="8">
    <source>
        <dbReference type="ARBA" id="ARBA00023329"/>
    </source>
</evidence>
<keyword evidence="5 9" id="KW-0653">Protein transport</keyword>
<organism evidence="12 13">
    <name type="scientific">Tritrichomonas foetus</name>
    <dbReference type="NCBI Taxonomy" id="1144522"/>
    <lineage>
        <taxon>Eukaryota</taxon>
        <taxon>Metamonada</taxon>
        <taxon>Parabasalia</taxon>
        <taxon>Tritrichomonadida</taxon>
        <taxon>Tritrichomonadidae</taxon>
        <taxon>Tritrichomonas</taxon>
    </lineage>
</organism>
<comment type="similarity">
    <text evidence="3 9">Belongs to the adaptor complexes large subunit family.</text>
</comment>
<dbReference type="SMART" id="SM00809">
    <property type="entry name" value="Alpha_adaptinC2"/>
    <property type="match status" value="1"/>
</dbReference>
<dbReference type="SUPFAM" id="SSF49348">
    <property type="entry name" value="Clathrin adaptor appendage domain"/>
    <property type="match status" value="1"/>
</dbReference>
<dbReference type="Proteomes" id="UP000179807">
    <property type="component" value="Unassembled WGS sequence"/>
</dbReference>
<dbReference type="Gene3D" id="2.60.40.1230">
    <property type="match status" value="1"/>
</dbReference>
<gene>
    <name evidence="12" type="ORF">TRFO_29388</name>
</gene>
<feature type="compositionally biased region" description="Polar residues" evidence="10">
    <location>
        <begin position="595"/>
        <end position="610"/>
    </location>
</feature>
<evidence type="ECO:0000256" key="1">
    <source>
        <dbReference type="ARBA" id="ARBA00004156"/>
    </source>
</evidence>
<dbReference type="InterPro" id="IPR016024">
    <property type="entry name" value="ARM-type_fold"/>
</dbReference>
<dbReference type="GO" id="GO:0006886">
    <property type="term" value="P:intracellular protein transport"/>
    <property type="evidence" value="ECO:0007669"/>
    <property type="project" value="UniProtKB-UniRule"/>
</dbReference>
<dbReference type="InterPro" id="IPR002553">
    <property type="entry name" value="Clathrin/coatomer_adapt-like_N"/>
</dbReference>
<comment type="subcellular location">
    <subcellularLocation>
        <location evidence="1">Cytoplasmic vesicle membrane</location>
    </subcellularLocation>
    <subcellularLocation>
        <location evidence="2">Golgi apparatus</location>
    </subcellularLocation>
</comment>
<dbReference type="Pfam" id="PF01602">
    <property type="entry name" value="Adaptin_N"/>
    <property type="match status" value="1"/>
</dbReference>
<dbReference type="Pfam" id="PF02883">
    <property type="entry name" value="Alpha_adaptinC2"/>
    <property type="match status" value="1"/>
</dbReference>
<keyword evidence="4 9" id="KW-0813">Transport</keyword>
<dbReference type="GO" id="GO:0030121">
    <property type="term" value="C:AP-1 adaptor complex"/>
    <property type="evidence" value="ECO:0007669"/>
    <property type="project" value="InterPro"/>
</dbReference>
<dbReference type="InterPro" id="IPR008152">
    <property type="entry name" value="Clathrin_a/b/g-adaptin_app_Ig"/>
</dbReference>